<keyword evidence="1" id="KW-0812">Transmembrane</keyword>
<keyword evidence="3" id="KW-1185">Reference proteome</keyword>
<feature type="transmembrane region" description="Helical" evidence="1">
    <location>
        <begin position="15"/>
        <end position="35"/>
    </location>
</feature>
<comment type="caution">
    <text evidence="2">The sequence shown here is derived from an EMBL/GenBank/DDBJ whole genome shotgun (WGS) entry which is preliminary data.</text>
</comment>
<evidence type="ECO:0000313" key="3">
    <source>
        <dbReference type="Proteomes" id="UP001370490"/>
    </source>
</evidence>
<dbReference type="EMBL" id="JBAMMX010000014">
    <property type="protein sequence ID" value="KAK6927384.1"/>
    <property type="molecule type" value="Genomic_DNA"/>
</dbReference>
<sequence>MTRCTRCCLHSSMKMVNIVVNLCGIGMIVYSLWLLKKWYEGVAELGSSVPLPRPWFIVTCLSVGMVVCLSTLCGHMVYNCMTNHSLAIYILSICSLLSLQVAVIVTIYFKMDWASEIDKYIDDNHKYFERFVIFHLTMCRCITVIVVVAQANVVLLAAILWFVGIEPRIHCHTSDPPSFRFSFLIGPDSPLLESDPPGNKFRFSWRRFSRSQC</sequence>
<dbReference type="Proteomes" id="UP001370490">
    <property type="component" value="Unassembled WGS sequence"/>
</dbReference>
<accession>A0AAN8V623</accession>
<feature type="transmembrane region" description="Helical" evidence="1">
    <location>
        <begin position="55"/>
        <end position="74"/>
    </location>
</feature>
<feature type="transmembrane region" description="Helical" evidence="1">
    <location>
        <begin position="86"/>
        <end position="111"/>
    </location>
</feature>
<dbReference type="AlphaFoldDB" id="A0AAN8V623"/>
<proteinExistence type="predicted"/>
<protein>
    <submittedName>
        <fullName evidence="2">Tetraspanin/Peripherin</fullName>
    </submittedName>
</protein>
<evidence type="ECO:0000313" key="2">
    <source>
        <dbReference type="EMBL" id="KAK6927384.1"/>
    </source>
</evidence>
<name>A0AAN8V623_9MAGN</name>
<reference evidence="2 3" key="1">
    <citation type="submission" date="2023-12" db="EMBL/GenBank/DDBJ databases">
        <title>A high-quality genome assembly for Dillenia turbinata (Dilleniales).</title>
        <authorList>
            <person name="Chanderbali A."/>
        </authorList>
    </citation>
    <scope>NUCLEOTIDE SEQUENCE [LARGE SCALE GENOMIC DNA]</scope>
    <source>
        <strain evidence="2">LSX21</strain>
        <tissue evidence="2">Leaf</tissue>
    </source>
</reference>
<evidence type="ECO:0000256" key="1">
    <source>
        <dbReference type="SAM" id="Phobius"/>
    </source>
</evidence>
<keyword evidence="1" id="KW-0472">Membrane</keyword>
<gene>
    <name evidence="2" type="ORF">RJ641_005975</name>
</gene>
<keyword evidence="1" id="KW-1133">Transmembrane helix</keyword>
<feature type="transmembrane region" description="Helical" evidence="1">
    <location>
        <begin position="131"/>
        <end position="163"/>
    </location>
</feature>
<organism evidence="2 3">
    <name type="scientific">Dillenia turbinata</name>
    <dbReference type="NCBI Taxonomy" id="194707"/>
    <lineage>
        <taxon>Eukaryota</taxon>
        <taxon>Viridiplantae</taxon>
        <taxon>Streptophyta</taxon>
        <taxon>Embryophyta</taxon>
        <taxon>Tracheophyta</taxon>
        <taxon>Spermatophyta</taxon>
        <taxon>Magnoliopsida</taxon>
        <taxon>eudicotyledons</taxon>
        <taxon>Gunneridae</taxon>
        <taxon>Pentapetalae</taxon>
        <taxon>Dilleniales</taxon>
        <taxon>Dilleniaceae</taxon>
        <taxon>Dillenia</taxon>
    </lineage>
</organism>